<dbReference type="InterPro" id="IPR001128">
    <property type="entry name" value="Cyt_P450"/>
</dbReference>
<dbReference type="PRINTS" id="PR00385">
    <property type="entry name" value="P450"/>
</dbReference>
<dbReference type="InterPro" id="IPR050121">
    <property type="entry name" value="Cytochrome_P450_monoxygenase"/>
</dbReference>
<dbReference type="SUPFAM" id="SSF48264">
    <property type="entry name" value="Cytochrome P450"/>
    <property type="match status" value="1"/>
</dbReference>
<keyword evidence="8" id="KW-0560">Oxidoreductase</keyword>
<dbReference type="GO" id="GO:0004497">
    <property type="term" value="F:monooxygenase activity"/>
    <property type="evidence" value="ECO:0007669"/>
    <property type="project" value="UniProtKB-KW"/>
</dbReference>
<keyword evidence="11 13" id="KW-0472">Membrane</keyword>
<evidence type="ECO:0000256" key="5">
    <source>
        <dbReference type="ARBA" id="ARBA00022692"/>
    </source>
</evidence>
<comment type="cofactor">
    <cofactor evidence="1 12">
        <name>heme</name>
        <dbReference type="ChEBI" id="CHEBI:30413"/>
    </cofactor>
</comment>
<evidence type="ECO:0000256" key="11">
    <source>
        <dbReference type="ARBA" id="ARBA00023136"/>
    </source>
</evidence>
<dbReference type="GO" id="GO:0020037">
    <property type="term" value="F:heme binding"/>
    <property type="evidence" value="ECO:0007669"/>
    <property type="project" value="InterPro"/>
</dbReference>
<feature type="transmembrane region" description="Helical" evidence="13">
    <location>
        <begin position="20"/>
        <end position="37"/>
    </location>
</feature>
<accession>A0AA38RG51</accession>
<dbReference type="Proteomes" id="UP001174691">
    <property type="component" value="Unassembled WGS sequence"/>
</dbReference>
<dbReference type="InterPro" id="IPR002401">
    <property type="entry name" value="Cyt_P450_E_grp-I"/>
</dbReference>
<keyword evidence="9 12" id="KW-0408">Iron</keyword>
<evidence type="ECO:0000256" key="9">
    <source>
        <dbReference type="ARBA" id="ARBA00023004"/>
    </source>
</evidence>
<evidence type="ECO:0000313" key="14">
    <source>
        <dbReference type="EMBL" id="KAJ9131042.1"/>
    </source>
</evidence>
<evidence type="ECO:0000256" key="12">
    <source>
        <dbReference type="PIRSR" id="PIRSR602401-1"/>
    </source>
</evidence>
<feature type="binding site" description="axial binding residue" evidence="12">
    <location>
        <position position="501"/>
    </location>
    <ligand>
        <name>heme</name>
        <dbReference type="ChEBI" id="CHEBI:30413"/>
    </ligand>
    <ligandPart>
        <name>Fe</name>
        <dbReference type="ChEBI" id="CHEBI:18248"/>
    </ligandPart>
</feature>
<dbReference type="EMBL" id="JANBVN010000247">
    <property type="protein sequence ID" value="KAJ9131042.1"/>
    <property type="molecule type" value="Genomic_DNA"/>
</dbReference>
<dbReference type="GO" id="GO:0016020">
    <property type="term" value="C:membrane"/>
    <property type="evidence" value="ECO:0007669"/>
    <property type="project" value="UniProtKB-SubCell"/>
</dbReference>
<keyword evidence="4 12" id="KW-0349">Heme</keyword>
<proteinExistence type="inferred from homology"/>
<evidence type="ECO:0000256" key="7">
    <source>
        <dbReference type="ARBA" id="ARBA00022989"/>
    </source>
</evidence>
<dbReference type="InterPro" id="IPR036396">
    <property type="entry name" value="Cyt_P450_sf"/>
</dbReference>
<keyword evidence="5 13" id="KW-0812">Transmembrane</keyword>
<feature type="transmembrane region" description="Helical" evidence="13">
    <location>
        <begin position="73"/>
        <end position="94"/>
    </location>
</feature>
<evidence type="ECO:0000256" key="6">
    <source>
        <dbReference type="ARBA" id="ARBA00022723"/>
    </source>
</evidence>
<dbReference type="Pfam" id="PF00067">
    <property type="entry name" value="p450"/>
    <property type="match status" value="1"/>
</dbReference>
<keyword evidence="6 12" id="KW-0479">Metal-binding</keyword>
<evidence type="ECO:0000256" key="10">
    <source>
        <dbReference type="ARBA" id="ARBA00023033"/>
    </source>
</evidence>
<protein>
    <submittedName>
        <fullName evidence="14">Cytochrome P450 3A24</fullName>
    </submittedName>
</protein>
<evidence type="ECO:0000256" key="4">
    <source>
        <dbReference type="ARBA" id="ARBA00022617"/>
    </source>
</evidence>
<dbReference type="Gene3D" id="1.10.630.10">
    <property type="entry name" value="Cytochrome P450"/>
    <property type="match status" value="1"/>
</dbReference>
<reference evidence="14" key="1">
    <citation type="submission" date="2022-07" db="EMBL/GenBank/DDBJ databases">
        <title>Fungi with potential for degradation of polypropylene.</title>
        <authorList>
            <person name="Gostincar C."/>
        </authorList>
    </citation>
    <scope>NUCLEOTIDE SEQUENCE</scope>
    <source>
        <strain evidence="14">EXF-13287</strain>
    </source>
</reference>
<keyword evidence="10" id="KW-0503">Monooxygenase</keyword>
<sequence length="558" mass="62332">MDGLVRYAHSAWVQHDLKTLAAIGTTIGTSSHLLYWMHGLRAPHSAQIFWFHVAAFCLITALSAFSHGLANGIMAASAICWSYLAGVFASMAIYRIWFHRLSRFPGPLASKVSKMHAVWRARHLDAHNDAVAWHDKYGDFVRTGPMDLMVCSAEAVQKVMGANSPCTKSGMGVFEIFDLHGGFSLETIPDTDAHRARRQIWDRAQNSQAMAKYEVDTRSVARTWLDRLETLDGAPVEITKAMLLVAFDNMGKIGFSKEFGTTSTGEGVKWLDLLDVLLGSVAKLGLMPWPILIAKSIGQLGDIQEFSDISAANAEDRMKRDDPGMEDLLKYFIQDFRSVKPKSFHQIWDLYTDAEAVLVAATDTGAASMAWIFYYIAKYPEIGRKLFNELKPAYGKTVAGEFTDSDLAQVEYLNAVINEALRIRPAAGVSSPRLTPPEGIIVDGVHIPGHVQTFVPPWVLCRSKKFFVRPDEFIPERWTTKPDLVIDKRAFIPFNSGRWSCAGKKIAMMLMRFVVAYTLIEYEWEFAPGEDGIAIVQETINVTLVKPGKLQLCFKKRP</sequence>
<dbReference type="GO" id="GO:0005506">
    <property type="term" value="F:iron ion binding"/>
    <property type="evidence" value="ECO:0007669"/>
    <property type="project" value="InterPro"/>
</dbReference>
<evidence type="ECO:0000256" key="8">
    <source>
        <dbReference type="ARBA" id="ARBA00023002"/>
    </source>
</evidence>
<keyword evidence="15" id="KW-1185">Reference proteome</keyword>
<comment type="subcellular location">
    <subcellularLocation>
        <location evidence="2">Membrane</location>
    </subcellularLocation>
</comment>
<dbReference type="AlphaFoldDB" id="A0AA38RG51"/>
<dbReference type="GO" id="GO:0016705">
    <property type="term" value="F:oxidoreductase activity, acting on paired donors, with incorporation or reduction of molecular oxygen"/>
    <property type="evidence" value="ECO:0007669"/>
    <property type="project" value="InterPro"/>
</dbReference>
<name>A0AA38RG51_9PEZI</name>
<keyword evidence="7 13" id="KW-1133">Transmembrane helix</keyword>
<evidence type="ECO:0000313" key="15">
    <source>
        <dbReference type="Proteomes" id="UP001174691"/>
    </source>
</evidence>
<comment type="similarity">
    <text evidence="3">Belongs to the cytochrome P450 family.</text>
</comment>
<evidence type="ECO:0000256" key="2">
    <source>
        <dbReference type="ARBA" id="ARBA00004370"/>
    </source>
</evidence>
<evidence type="ECO:0000256" key="13">
    <source>
        <dbReference type="SAM" id="Phobius"/>
    </source>
</evidence>
<comment type="caution">
    <text evidence="14">The sequence shown here is derived from an EMBL/GenBank/DDBJ whole genome shotgun (WGS) entry which is preliminary data.</text>
</comment>
<dbReference type="PRINTS" id="PR00463">
    <property type="entry name" value="EP450I"/>
</dbReference>
<evidence type="ECO:0000256" key="1">
    <source>
        <dbReference type="ARBA" id="ARBA00001971"/>
    </source>
</evidence>
<organism evidence="14 15">
    <name type="scientific">Coniochaeta hoffmannii</name>
    <dbReference type="NCBI Taxonomy" id="91930"/>
    <lineage>
        <taxon>Eukaryota</taxon>
        <taxon>Fungi</taxon>
        <taxon>Dikarya</taxon>
        <taxon>Ascomycota</taxon>
        <taxon>Pezizomycotina</taxon>
        <taxon>Sordariomycetes</taxon>
        <taxon>Sordariomycetidae</taxon>
        <taxon>Coniochaetales</taxon>
        <taxon>Coniochaetaceae</taxon>
        <taxon>Coniochaeta</taxon>
    </lineage>
</organism>
<dbReference type="PANTHER" id="PTHR24305:SF112">
    <property type="entry name" value="L-ORNITHINE-N5-MONOOXYGENASE (EUROFUNG)"/>
    <property type="match status" value="1"/>
</dbReference>
<dbReference type="PANTHER" id="PTHR24305">
    <property type="entry name" value="CYTOCHROME P450"/>
    <property type="match status" value="1"/>
</dbReference>
<evidence type="ECO:0000256" key="3">
    <source>
        <dbReference type="ARBA" id="ARBA00010617"/>
    </source>
</evidence>
<gene>
    <name evidence="14" type="ORF">NKR19_g9659</name>
</gene>
<feature type="transmembrane region" description="Helical" evidence="13">
    <location>
        <begin position="49"/>
        <end position="67"/>
    </location>
</feature>